<evidence type="ECO:0000313" key="2">
    <source>
        <dbReference type="EMBL" id="QHT84230.1"/>
    </source>
</evidence>
<evidence type="ECO:0000256" key="1">
    <source>
        <dbReference type="SAM" id="Phobius"/>
    </source>
</evidence>
<keyword evidence="1" id="KW-0812">Transmembrane</keyword>
<feature type="transmembrane region" description="Helical" evidence="1">
    <location>
        <begin position="12"/>
        <end position="29"/>
    </location>
</feature>
<sequence length="152" mass="17663">MFGARTNHKETTPIFALVGHLLGSILYVTEYLGSIGMKVLDRIINLFGGSYGFILQSMNSSSSSMFIFFMMLFIVRAIMGHIFLSYLMHQTFVDSIYGDKSMKILPLYEFDYEPFNWKVRYPNDACENFANSILWWFIFVYIFSLIMVMTKG</sequence>
<dbReference type="AlphaFoldDB" id="A0A6C0HV02"/>
<reference evidence="2" key="1">
    <citation type="journal article" date="2020" name="Nature">
        <title>Giant virus diversity and host interactions through global metagenomics.</title>
        <authorList>
            <person name="Schulz F."/>
            <person name="Roux S."/>
            <person name="Paez-Espino D."/>
            <person name="Jungbluth S."/>
            <person name="Walsh D.A."/>
            <person name="Denef V.J."/>
            <person name="McMahon K.D."/>
            <person name="Konstantinidis K.T."/>
            <person name="Eloe-Fadrosh E.A."/>
            <person name="Kyrpides N.C."/>
            <person name="Woyke T."/>
        </authorList>
    </citation>
    <scope>NUCLEOTIDE SEQUENCE</scope>
    <source>
        <strain evidence="2">GVMAG-M-3300023184-16</strain>
    </source>
</reference>
<organism evidence="2">
    <name type="scientific">viral metagenome</name>
    <dbReference type="NCBI Taxonomy" id="1070528"/>
    <lineage>
        <taxon>unclassified sequences</taxon>
        <taxon>metagenomes</taxon>
        <taxon>organismal metagenomes</taxon>
    </lineage>
</organism>
<dbReference type="EMBL" id="MN740016">
    <property type="protein sequence ID" value="QHT84230.1"/>
    <property type="molecule type" value="Genomic_DNA"/>
</dbReference>
<protein>
    <submittedName>
        <fullName evidence="2">Uncharacterized protein</fullName>
    </submittedName>
</protein>
<keyword evidence="1" id="KW-1133">Transmembrane helix</keyword>
<name>A0A6C0HV02_9ZZZZ</name>
<proteinExistence type="predicted"/>
<accession>A0A6C0HV02</accession>
<feature type="transmembrane region" description="Helical" evidence="1">
    <location>
        <begin position="133"/>
        <end position="150"/>
    </location>
</feature>
<feature type="transmembrane region" description="Helical" evidence="1">
    <location>
        <begin position="66"/>
        <end position="88"/>
    </location>
</feature>
<keyword evidence="1" id="KW-0472">Membrane</keyword>